<comment type="caution">
    <text evidence="1">The sequence shown here is derived from an EMBL/GenBank/DDBJ whole genome shotgun (WGS) entry which is preliminary data.</text>
</comment>
<evidence type="ECO:0000313" key="2">
    <source>
        <dbReference type="Proteomes" id="UP001422074"/>
    </source>
</evidence>
<dbReference type="Proteomes" id="UP001422074">
    <property type="component" value="Unassembled WGS sequence"/>
</dbReference>
<dbReference type="EMBL" id="JBDFRB010000002">
    <property type="protein sequence ID" value="MEN2743531.1"/>
    <property type="molecule type" value="Genomic_DNA"/>
</dbReference>
<accession>A0ABU9WWS7</accession>
<keyword evidence="2" id="KW-1185">Reference proteome</keyword>
<proteinExistence type="predicted"/>
<organism evidence="1 2">
    <name type="scientific">Sinomonas halotolerans</name>
    <dbReference type="NCBI Taxonomy" id="1644133"/>
    <lineage>
        <taxon>Bacteria</taxon>
        <taxon>Bacillati</taxon>
        <taxon>Actinomycetota</taxon>
        <taxon>Actinomycetes</taxon>
        <taxon>Micrococcales</taxon>
        <taxon>Micrococcaceae</taxon>
        <taxon>Sinomonas</taxon>
    </lineage>
</organism>
<name>A0ABU9WWS7_9MICC</name>
<evidence type="ECO:0000313" key="1">
    <source>
        <dbReference type="EMBL" id="MEN2743531.1"/>
    </source>
</evidence>
<sequence>MDIQNHFYGHSAILAAHAGLRAPRHIPGLYQHGWTHVSPVGTHFAALASRAPRGGLFVWTHNSRGWSEERSHVETGFSTVPIGSAALYLARAAEAEGVRPPTTLGTVVIPFHGTRLLSVEGDQEGYAREVLEREGPSVVCLHVDDMRRPDIVSAWKDAGHTLTTAGERRDPAFLGRVMWLLMSAEKVVSNRLATALVYAAGVGTPISIYGPAFRVSGAAESTADAYMRDLWPEFYAEAPHTGLLRGIAERELGADYLRGPEELRTVLGWDRPTVKPFLDYWLGAPAAKALAVLRPDDAPAASNTEEVKASPLHFLKDPLEHLPDPLPRSASTALTAPQLGIRV</sequence>
<dbReference type="RefSeq" id="WP_345883056.1">
    <property type="nucleotide sequence ID" value="NZ_JBDFRB010000002.1"/>
</dbReference>
<reference evidence="1 2" key="1">
    <citation type="submission" date="2024-05" db="EMBL/GenBank/DDBJ databases">
        <title>Sinomonas sp. nov., isolated from a waste landfill.</title>
        <authorList>
            <person name="Zhao Y."/>
        </authorList>
    </citation>
    <scope>NUCLEOTIDE SEQUENCE [LARGE SCALE GENOMIC DNA]</scope>
    <source>
        <strain evidence="1 2">CCTCC AB2014300</strain>
    </source>
</reference>
<gene>
    <name evidence="1" type="ORF">ABCQ75_03120</name>
</gene>
<protein>
    <submittedName>
        <fullName evidence="1">Uncharacterized protein</fullName>
    </submittedName>
</protein>